<organism evidence="2 4">
    <name type="scientific">Iris pallida</name>
    <name type="common">Sweet iris</name>
    <dbReference type="NCBI Taxonomy" id="29817"/>
    <lineage>
        <taxon>Eukaryota</taxon>
        <taxon>Viridiplantae</taxon>
        <taxon>Streptophyta</taxon>
        <taxon>Embryophyta</taxon>
        <taxon>Tracheophyta</taxon>
        <taxon>Spermatophyta</taxon>
        <taxon>Magnoliopsida</taxon>
        <taxon>Liliopsida</taxon>
        <taxon>Asparagales</taxon>
        <taxon>Iridaceae</taxon>
        <taxon>Iridoideae</taxon>
        <taxon>Irideae</taxon>
        <taxon>Iris</taxon>
    </lineage>
</organism>
<accession>A0AAX6DIC1</accession>
<evidence type="ECO:0000313" key="4">
    <source>
        <dbReference type="Proteomes" id="UP001140949"/>
    </source>
</evidence>
<dbReference type="EMBL" id="JANAVB010044341">
    <property type="protein sequence ID" value="KAJ6791543.1"/>
    <property type="molecule type" value="Genomic_DNA"/>
</dbReference>
<keyword evidence="4" id="KW-1185">Reference proteome</keyword>
<dbReference type="Proteomes" id="UP001140949">
    <property type="component" value="Unassembled WGS sequence"/>
</dbReference>
<reference evidence="2" key="2">
    <citation type="submission" date="2023-04" db="EMBL/GenBank/DDBJ databases">
        <authorList>
            <person name="Bruccoleri R.E."/>
            <person name="Oakeley E.J."/>
            <person name="Faust A.-M."/>
            <person name="Dessus-Babus S."/>
            <person name="Altorfer M."/>
            <person name="Burckhardt D."/>
            <person name="Oertli M."/>
            <person name="Naumann U."/>
            <person name="Petersen F."/>
            <person name="Wong J."/>
        </authorList>
    </citation>
    <scope>NUCLEOTIDE SEQUENCE</scope>
    <source>
        <strain evidence="2">GSM-AAB239-AS_SAM_17_03QT</strain>
        <tissue evidence="2">Leaf</tissue>
    </source>
</reference>
<dbReference type="AlphaFoldDB" id="A0AAX6DIC1"/>
<proteinExistence type="predicted"/>
<gene>
    <name evidence="3" type="ORF">M6B38_164580</name>
    <name evidence="2" type="ORF">M6B38_243715</name>
</gene>
<evidence type="ECO:0000313" key="3">
    <source>
        <dbReference type="EMBL" id="KAJ6808607.1"/>
    </source>
</evidence>
<comment type="caution">
    <text evidence="2">The sequence shown here is derived from an EMBL/GenBank/DDBJ whole genome shotgun (WGS) entry which is preliminary data.</text>
</comment>
<protein>
    <submittedName>
        <fullName evidence="2">Zinc finger RNA-binding protein</fullName>
    </submittedName>
</protein>
<name>A0AAX6DIC1_IRIPA</name>
<feature type="region of interest" description="Disordered" evidence="1">
    <location>
        <begin position="1"/>
        <end position="39"/>
    </location>
</feature>
<feature type="compositionally biased region" description="Pro residues" evidence="1">
    <location>
        <begin position="1"/>
        <end position="10"/>
    </location>
</feature>
<feature type="compositionally biased region" description="Basic residues" evidence="1">
    <location>
        <begin position="21"/>
        <end position="31"/>
    </location>
</feature>
<reference evidence="2" key="1">
    <citation type="journal article" date="2023" name="GigaByte">
        <title>Genome assembly of the bearded iris, Iris pallida Lam.</title>
        <authorList>
            <person name="Bruccoleri R.E."/>
            <person name="Oakeley E.J."/>
            <person name="Faust A.M.E."/>
            <person name="Altorfer M."/>
            <person name="Dessus-Babus S."/>
            <person name="Burckhardt D."/>
            <person name="Oertli M."/>
            <person name="Naumann U."/>
            <person name="Petersen F."/>
            <person name="Wong J."/>
        </authorList>
    </citation>
    <scope>NUCLEOTIDE SEQUENCE</scope>
    <source>
        <strain evidence="2">GSM-AAB239-AS_SAM_17_03QT</strain>
    </source>
</reference>
<evidence type="ECO:0000313" key="2">
    <source>
        <dbReference type="EMBL" id="KAJ6791543.1"/>
    </source>
</evidence>
<evidence type="ECO:0000256" key="1">
    <source>
        <dbReference type="SAM" id="MobiDB-lite"/>
    </source>
</evidence>
<dbReference type="EMBL" id="JANAVB010033220">
    <property type="protein sequence ID" value="KAJ6808607.1"/>
    <property type="molecule type" value="Genomic_DNA"/>
</dbReference>
<sequence length="78" mass="8433">MLFPPPPPRGPHSASVLPLRRGLHRRRKSRRGGGLVSSGGVDWPVRISSDGGVRSSDPSKSFQWALHCGYSPSLTCIL</sequence>